<dbReference type="RefSeq" id="WP_008470640.1">
    <property type="nucleotide sequence ID" value="NZ_AYZP01000002.1"/>
</dbReference>
<comment type="similarity">
    <text evidence="1">Belongs to the UPF0342 family.</text>
</comment>
<name>I7JUV8_9LACO</name>
<sequence>MVNVYDSANQVAEDLQKTPQFEALKKSLESLKNNPESLKLYGEMDALQKKVMAAQQAGQPLSDDIKKEYAEINTKVSNNDDLKDMISKEQAVFQLINDVQNTFTKPLSDLYKDLENKN</sequence>
<accession>I7JUV8</accession>
<dbReference type="EMBL" id="CAKE01000009">
    <property type="protein sequence ID" value="CCI81761.1"/>
    <property type="molecule type" value="Genomic_DNA"/>
</dbReference>
<protein>
    <recommendedName>
        <fullName evidence="1">UPF0342 protein BN55_00205</fullName>
    </recommendedName>
</protein>
<reference evidence="2 3" key="1">
    <citation type="submission" date="2012-06" db="EMBL/GenBank/DDBJ databases">
        <title>Draft Genome Sequence of Lactobacillus hominis Strain CRBIP 24.179T, isolated from human intestine.</title>
        <authorList>
            <person name="Cousin S."/>
            <person name="Ma L."/>
            <person name="Bizet C."/>
            <person name="Loux V."/>
            <person name="Bouchier C."/>
            <person name="Clermont D."/>
            <person name="Creno S."/>
        </authorList>
    </citation>
    <scope>NUCLEOTIDE SEQUENCE [LARGE SCALE GENOMIC DNA]</scope>
    <source>
        <strain evidence="3">CRBIP 24.179T</strain>
    </source>
</reference>
<organism evidence="2 3">
    <name type="scientific">Lactobacillus hominis DSM 23910 = CRBIP 24.179</name>
    <dbReference type="NCBI Taxonomy" id="1423758"/>
    <lineage>
        <taxon>Bacteria</taxon>
        <taxon>Bacillati</taxon>
        <taxon>Bacillota</taxon>
        <taxon>Bacilli</taxon>
        <taxon>Lactobacillales</taxon>
        <taxon>Lactobacillaceae</taxon>
        <taxon>Lactobacillus</taxon>
    </lineage>
</organism>
<dbReference type="Proteomes" id="UP000009320">
    <property type="component" value="Unassembled WGS sequence"/>
</dbReference>
<dbReference type="InterPro" id="IPR023378">
    <property type="entry name" value="YheA/YmcA-like_dom_sf"/>
</dbReference>
<dbReference type="eggNOG" id="COG3679">
    <property type="taxonomic scope" value="Bacteria"/>
</dbReference>
<dbReference type="HAMAP" id="MF_01526">
    <property type="entry name" value="UPF0342"/>
    <property type="match status" value="1"/>
</dbReference>
<dbReference type="Gene3D" id="1.20.1500.10">
    <property type="entry name" value="YheA/YmcA-like"/>
    <property type="match status" value="1"/>
</dbReference>
<dbReference type="PATRIC" id="fig|1423758.3.peg.1043"/>
<evidence type="ECO:0000313" key="2">
    <source>
        <dbReference type="EMBL" id="CCI81761.1"/>
    </source>
</evidence>
<gene>
    <name evidence="2" type="ORF">BN55_00205</name>
</gene>
<dbReference type="InterPro" id="IPR010368">
    <property type="entry name" value="Com_YlbF"/>
</dbReference>
<dbReference type="SUPFAM" id="SSF158622">
    <property type="entry name" value="YheA/YmcA-like"/>
    <property type="match status" value="1"/>
</dbReference>
<evidence type="ECO:0000313" key="3">
    <source>
        <dbReference type="Proteomes" id="UP000009320"/>
    </source>
</evidence>
<comment type="caution">
    <text evidence="2">The sequence shown here is derived from an EMBL/GenBank/DDBJ whole genome shotgun (WGS) entry which is preliminary data.</text>
</comment>
<dbReference type="Pfam" id="PF06133">
    <property type="entry name" value="Com_YlbF"/>
    <property type="match status" value="1"/>
</dbReference>
<keyword evidence="3" id="KW-1185">Reference proteome</keyword>
<evidence type="ECO:0000256" key="1">
    <source>
        <dbReference type="HAMAP-Rule" id="MF_01526"/>
    </source>
</evidence>
<dbReference type="STRING" id="1423758.FC41_GL001032"/>
<proteinExistence type="inferred from homology"/>
<dbReference type="OrthoDB" id="9811402at2"/>
<dbReference type="GeneID" id="82847000"/>
<dbReference type="AlphaFoldDB" id="I7JUV8"/>